<gene>
    <name evidence="3" type="ORF">AMORRO_LOCUS12846</name>
</gene>
<dbReference type="GO" id="GO:0036503">
    <property type="term" value="P:ERAD pathway"/>
    <property type="evidence" value="ECO:0007669"/>
    <property type="project" value="TreeGrafter"/>
</dbReference>
<reference evidence="3" key="1">
    <citation type="submission" date="2021-06" db="EMBL/GenBank/DDBJ databases">
        <authorList>
            <person name="Kallberg Y."/>
            <person name="Tangrot J."/>
            <person name="Rosling A."/>
        </authorList>
    </citation>
    <scope>NUCLEOTIDE SEQUENCE</scope>
    <source>
        <strain evidence="3">CL551</strain>
    </source>
</reference>
<name>A0A9N9N943_9GLOM</name>
<evidence type="ECO:0000256" key="1">
    <source>
        <dbReference type="SAM" id="MobiDB-lite"/>
    </source>
</evidence>
<feature type="compositionally biased region" description="Low complexity" evidence="1">
    <location>
        <begin position="144"/>
        <end position="167"/>
    </location>
</feature>
<dbReference type="InterPro" id="IPR019956">
    <property type="entry name" value="Ubiquitin_dom"/>
</dbReference>
<dbReference type="SMART" id="SM00213">
    <property type="entry name" value="UBQ"/>
    <property type="match status" value="1"/>
</dbReference>
<dbReference type="Proteomes" id="UP000789342">
    <property type="component" value="Unassembled WGS sequence"/>
</dbReference>
<evidence type="ECO:0000313" key="3">
    <source>
        <dbReference type="EMBL" id="CAG8713483.1"/>
    </source>
</evidence>
<protein>
    <submittedName>
        <fullName evidence="3">889_t:CDS:1</fullName>
    </submittedName>
</protein>
<dbReference type="AlphaFoldDB" id="A0A9N9N943"/>
<dbReference type="SUPFAM" id="SSF54236">
    <property type="entry name" value="Ubiquitin-like"/>
    <property type="match status" value="1"/>
</dbReference>
<dbReference type="GO" id="GO:0031593">
    <property type="term" value="F:polyubiquitin modification-dependent protein binding"/>
    <property type="evidence" value="ECO:0007669"/>
    <property type="project" value="TreeGrafter"/>
</dbReference>
<dbReference type="GO" id="GO:0071818">
    <property type="term" value="C:BAT3 complex"/>
    <property type="evidence" value="ECO:0007669"/>
    <property type="project" value="TreeGrafter"/>
</dbReference>
<dbReference type="GO" id="GO:0051787">
    <property type="term" value="F:misfolded protein binding"/>
    <property type="evidence" value="ECO:0007669"/>
    <property type="project" value="TreeGrafter"/>
</dbReference>
<dbReference type="OrthoDB" id="428577at2759"/>
<accession>A0A9N9N943</accession>
<dbReference type="PROSITE" id="PS50053">
    <property type="entry name" value="UBIQUITIN_2"/>
    <property type="match status" value="1"/>
</dbReference>
<dbReference type="PRINTS" id="PR00348">
    <property type="entry name" value="UBIQUITIN"/>
</dbReference>
<dbReference type="Gene3D" id="3.10.20.90">
    <property type="entry name" value="Phosphatidylinositol 3-kinase Catalytic Subunit, Chain A, domain 1"/>
    <property type="match status" value="1"/>
</dbReference>
<dbReference type="CDD" id="cd17039">
    <property type="entry name" value="Ubl_ubiquitin_like"/>
    <property type="match status" value="1"/>
</dbReference>
<feature type="region of interest" description="Disordered" evidence="1">
    <location>
        <begin position="140"/>
        <end position="184"/>
    </location>
</feature>
<dbReference type="InterPro" id="IPR029071">
    <property type="entry name" value="Ubiquitin-like_domsf"/>
</dbReference>
<organism evidence="3 4">
    <name type="scientific">Acaulospora morrowiae</name>
    <dbReference type="NCBI Taxonomy" id="94023"/>
    <lineage>
        <taxon>Eukaryota</taxon>
        <taxon>Fungi</taxon>
        <taxon>Fungi incertae sedis</taxon>
        <taxon>Mucoromycota</taxon>
        <taxon>Glomeromycotina</taxon>
        <taxon>Glomeromycetes</taxon>
        <taxon>Diversisporales</taxon>
        <taxon>Acaulosporaceae</taxon>
        <taxon>Acaulospora</taxon>
    </lineage>
</organism>
<dbReference type="PANTHER" id="PTHR15204:SF0">
    <property type="entry name" value="LARGE PROLINE-RICH PROTEIN BAG6"/>
    <property type="match status" value="1"/>
</dbReference>
<feature type="domain" description="Ubiquitin-like" evidence="2">
    <location>
        <begin position="66"/>
        <end position="142"/>
    </location>
</feature>
<dbReference type="PANTHER" id="PTHR15204">
    <property type="entry name" value="LARGE PROLINE-RICH PROTEIN BAG6"/>
    <property type="match status" value="1"/>
</dbReference>
<evidence type="ECO:0000313" key="4">
    <source>
        <dbReference type="Proteomes" id="UP000789342"/>
    </source>
</evidence>
<feature type="region of interest" description="Disordered" evidence="1">
    <location>
        <begin position="27"/>
        <end position="58"/>
    </location>
</feature>
<comment type="caution">
    <text evidence="3">The sequence shown here is derived from an EMBL/GenBank/DDBJ whole genome shotgun (WGS) entry which is preliminary data.</text>
</comment>
<dbReference type="EMBL" id="CAJVPV010020066">
    <property type="protein sequence ID" value="CAG8713483.1"/>
    <property type="molecule type" value="Genomic_DNA"/>
</dbReference>
<sequence>MSLVDETDFVSQYLDSLSSLAVKYPQDFAPPAQTRPRPPVRTFTGSQSKTGKNKHQVSKPTEGASIKVNVKSLKGGKVYTVQLSNLETVFNLKEKLQSLTSVSPGNQRLILKGKALVDTKTLSEYGIDNETTIHLVQKVAGSNSEQTASGSTSESSSEQNTSSLQHSQESHELPPLSAEGAEKVKDPQFLVSMRTFLREQFSEGDADRILHDFEKFY</sequence>
<evidence type="ECO:0000259" key="2">
    <source>
        <dbReference type="PROSITE" id="PS50053"/>
    </source>
</evidence>
<keyword evidence="4" id="KW-1185">Reference proteome</keyword>
<dbReference type="Pfam" id="PF00240">
    <property type="entry name" value="ubiquitin"/>
    <property type="match status" value="1"/>
</dbReference>
<proteinExistence type="predicted"/>
<dbReference type="InterPro" id="IPR000626">
    <property type="entry name" value="Ubiquitin-like_dom"/>
</dbReference>